<feature type="transmembrane region" description="Helical" evidence="2">
    <location>
        <begin position="382"/>
        <end position="406"/>
    </location>
</feature>
<evidence type="ECO:0000256" key="1">
    <source>
        <dbReference type="SAM" id="MobiDB-lite"/>
    </source>
</evidence>
<reference evidence="4" key="1">
    <citation type="submission" date="2023-11" db="EMBL/GenBank/DDBJ databases">
        <title>Genome assemblies of two species of porcelain crab, Petrolisthes cinctipes and Petrolisthes manimaculis (Anomura: Porcellanidae).</title>
        <authorList>
            <person name="Angst P."/>
        </authorList>
    </citation>
    <scope>NUCLEOTIDE SEQUENCE</scope>
    <source>
        <strain evidence="4">PB745_02</strain>
        <tissue evidence="4">Gill</tissue>
    </source>
</reference>
<accession>A0AAE1TUG3</accession>
<dbReference type="AlphaFoldDB" id="A0AAE1TUG3"/>
<organism evidence="4 5">
    <name type="scientific">Petrolisthes manimaculis</name>
    <dbReference type="NCBI Taxonomy" id="1843537"/>
    <lineage>
        <taxon>Eukaryota</taxon>
        <taxon>Metazoa</taxon>
        <taxon>Ecdysozoa</taxon>
        <taxon>Arthropoda</taxon>
        <taxon>Crustacea</taxon>
        <taxon>Multicrustacea</taxon>
        <taxon>Malacostraca</taxon>
        <taxon>Eumalacostraca</taxon>
        <taxon>Eucarida</taxon>
        <taxon>Decapoda</taxon>
        <taxon>Pleocyemata</taxon>
        <taxon>Anomura</taxon>
        <taxon>Galatheoidea</taxon>
        <taxon>Porcellanidae</taxon>
        <taxon>Petrolisthes</taxon>
    </lineage>
</organism>
<keyword evidence="2" id="KW-0812">Transmembrane</keyword>
<evidence type="ECO:0000259" key="3">
    <source>
        <dbReference type="Pfam" id="PF03067"/>
    </source>
</evidence>
<keyword evidence="5" id="KW-1185">Reference proteome</keyword>
<sequence>MLLCSSLEKLSVMSECIFVMKEQIFKSLSYYVVGRLVDPPSRASMWRYGFKNPVEYGDDRVDCGGFVRHWHDNRGKCGVCGDPWDLTPPRPHETRGRYGRGIIVRNYTQAQEVSWVTEVTSAGVGWVEYRLCVRQSVWDQETPTCFTHLLQDTEGRTQLPVNVTQRSGQVTHVLSLPSDLSCPACVVQWRYVKIGKAGREDYRACADVIINPAPPTTTTTITTTTLTPLSTPAPSTIITTTTLTPLSTPAPTTTTTTTTTTIITSNLTTYTYQNTSYTTIHIVPFRPPHLNTPQPDQTTPSPTHTSINTYTPGLPTPGTGSRPGYDINRSPGHRDRDGRPEEDTNRSPGQQDKDEKSREATDRSPGQQDEENNGVVTSPDPYLMLLLMVIAAAGTSCIGLYLALLVDDV</sequence>
<name>A0AAE1TUG3_9EUCA</name>
<dbReference type="Pfam" id="PF03067">
    <property type="entry name" value="LPMO_10"/>
    <property type="match status" value="1"/>
</dbReference>
<proteinExistence type="predicted"/>
<feature type="domain" description="Chitin-binding type-4" evidence="3">
    <location>
        <begin position="34"/>
        <end position="208"/>
    </location>
</feature>
<evidence type="ECO:0000313" key="4">
    <source>
        <dbReference type="EMBL" id="KAK4295654.1"/>
    </source>
</evidence>
<dbReference type="InterPro" id="IPR004302">
    <property type="entry name" value="Cellulose/chitin-bd_N"/>
</dbReference>
<feature type="compositionally biased region" description="Basic and acidic residues" evidence="1">
    <location>
        <begin position="332"/>
        <end position="362"/>
    </location>
</feature>
<dbReference type="Proteomes" id="UP001292094">
    <property type="component" value="Unassembled WGS sequence"/>
</dbReference>
<evidence type="ECO:0000256" key="2">
    <source>
        <dbReference type="SAM" id="Phobius"/>
    </source>
</evidence>
<protein>
    <recommendedName>
        <fullName evidence="3">Chitin-binding type-4 domain-containing protein</fullName>
    </recommendedName>
</protein>
<evidence type="ECO:0000313" key="5">
    <source>
        <dbReference type="Proteomes" id="UP001292094"/>
    </source>
</evidence>
<feature type="region of interest" description="Disordered" evidence="1">
    <location>
        <begin position="285"/>
        <end position="376"/>
    </location>
</feature>
<gene>
    <name evidence="4" type="ORF">Pmani_031797</name>
</gene>
<keyword evidence="2" id="KW-1133">Transmembrane helix</keyword>
<comment type="caution">
    <text evidence="4">The sequence shown here is derived from an EMBL/GenBank/DDBJ whole genome shotgun (WGS) entry which is preliminary data.</text>
</comment>
<dbReference type="EMBL" id="JAWZYT010004030">
    <property type="protein sequence ID" value="KAK4295654.1"/>
    <property type="molecule type" value="Genomic_DNA"/>
</dbReference>
<keyword evidence="2" id="KW-0472">Membrane</keyword>
<feature type="compositionally biased region" description="Low complexity" evidence="1">
    <location>
        <begin position="292"/>
        <end position="324"/>
    </location>
</feature>